<comment type="caution">
    <text evidence="3">The sequence shown here is derived from an EMBL/GenBank/DDBJ whole genome shotgun (WGS) entry which is preliminary data.</text>
</comment>
<keyword evidence="2" id="KW-1133">Transmembrane helix</keyword>
<feature type="compositionally biased region" description="Polar residues" evidence="1">
    <location>
        <begin position="127"/>
        <end position="136"/>
    </location>
</feature>
<reference evidence="3 4" key="1">
    <citation type="submission" date="2016-01" db="EMBL/GenBank/DDBJ databases">
        <title>The new phylogeny of the genus Mycobacterium.</title>
        <authorList>
            <person name="Tarcisio F."/>
            <person name="Conor M."/>
            <person name="Antonella G."/>
            <person name="Elisabetta G."/>
            <person name="Giulia F.S."/>
            <person name="Sara T."/>
            <person name="Anna F."/>
            <person name="Clotilde B."/>
            <person name="Roberto B."/>
            <person name="Veronica D.S."/>
            <person name="Fabio R."/>
            <person name="Monica P."/>
            <person name="Olivier J."/>
            <person name="Enrico T."/>
            <person name="Nicola S."/>
        </authorList>
    </citation>
    <scope>NUCLEOTIDE SEQUENCE [LARGE SCALE GENOMIC DNA]</scope>
    <source>
        <strain evidence="3 4">DSM 44803</strain>
    </source>
</reference>
<dbReference type="OrthoDB" id="4526353at2"/>
<dbReference type="STRING" id="244292.ABW17_25460"/>
<evidence type="ECO:0000313" key="3">
    <source>
        <dbReference type="EMBL" id="ORW16455.1"/>
    </source>
</evidence>
<feature type="compositionally biased region" description="Low complexity" evidence="1">
    <location>
        <begin position="294"/>
        <end position="307"/>
    </location>
</feature>
<name>A0A0F5NK70_9MYCO</name>
<dbReference type="Proteomes" id="UP000193781">
    <property type="component" value="Unassembled WGS sequence"/>
</dbReference>
<evidence type="ECO:0000256" key="2">
    <source>
        <dbReference type="SAM" id="Phobius"/>
    </source>
</evidence>
<feature type="region of interest" description="Disordered" evidence="1">
    <location>
        <begin position="294"/>
        <end position="360"/>
    </location>
</feature>
<feature type="region of interest" description="Disordered" evidence="1">
    <location>
        <begin position="127"/>
        <end position="190"/>
    </location>
</feature>
<feature type="transmembrane region" description="Helical" evidence="2">
    <location>
        <begin position="104"/>
        <end position="126"/>
    </location>
</feature>
<sequence>MSSVSDQQWLRQIGVNLDADAEHDQDTLDSGAAGESADEHPDDDGAISDNDAAPFGEDQSADAFAGAFVSDGDDHTDSAENESPGADADLDHEAERRTRRFTPWVLGAFAGVVLLATVITTLGVTLSGPDNPSPSLRQHAVKSGPAPTMAAAPAPTPADGGDHPLPFTASADCPAGASTSAKSIADPDKPSPWICVRHTDGQPLYITLGPAGIERAYVITAVSIVPGDTAAAQGSGGDPWLQHRVVTLLQWQFNDTAHTVVDQDTGNAHGEAVKLIPGISASKITVIIRHTSRPVAAPQPSVSAPDGGPFGGILGGPTPATGPEPTNGPDPTGFGSGHDTDPSDGTFAVSSIKVIGHQAT</sequence>
<keyword evidence="4" id="KW-1185">Reference proteome</keyword>
<keyword evidence="2" id="KW-0812">Transmembrane</keyword>
<evidence type="ECO:0000256" key="1">
    <source>
        <dbReference type="SAM" id="MobiDB-lite"/>
    </source>
</evidence>
<evidence type="ECO:0000313" key="4">
    <source>
        <dbReference type="Proteomes" id="UP000193781"/>
    </source>
</evidence>
<proteinExistence type="predicted"/>
<dbReference type="RefSeq" id="WP_046182038.1">
    <property type="nucleotide sequence ID" value="NZ_JACKSS010000159.1"/>
</dbReference>
<keyword evidence="2" id="KW-0472">Membrane</keyword>
<organism evidence="3 4">
    <name type="scientific">Mycobacterium nebraskense</name>
    <dbReference type="NCBI Taxonomy" id="244292"/>
    <lineage>
        <taxon>Bacteria</taxon>
        <taxon>Bacillati</taxon>
        <taxon>Actinomycetota</taxon>
        <taxon>Actinomycetes</taxon>
        <taxon>Mycobacteriales</taxon>
        <taxon>Mycobacteriaceae</taxon>
        <taxon>Mycobacterium</taxon>
    </lineage>
</organism>
<dbReference type="AlphaFoldDB" id="A0A0F5NK70"/>
<protein>
    <submittedName>
        <fullName evidence="3">Uncharacterized protein</fullName>
    </submittedName>
</protein>
<dbReference type="EMBL" id="LQPH01000161">
    <property type="protein sequence ID" value="ORW16455.1"/>
    <property type="molecule type" value="Genomic_DNA"/>
</dbReference>
<feature type="region of interest" description="Disordered" evidence="1">
    <location>
        <begin position="15"/>
        <end position="94"/>
    </location>
</feature>
<gene>
    <name evidence="3" type="ORF">AWC17_14690</name>
</gene>
<accession>A0A0F5NK70</accession>